<dbReference type="Pfam" id="PF25583">
    <property type="entry name" value="WCX"/>
    <property type="match status" value="1"/>
</dbReference>
<reference evidence="5" key="1">
    <citation type="journal article" date="2019" name="Int. J. Syst. Evol. Microbiol.">
        <title>The Global Catalogue of Microorganisms (GCM) 10K type strain sequencing project: providing services to taxonomists for standard genome sequencing and annotation.</title>
        <authorList>
            <consortium name="The Broad Institute Genomics Platform"/>
            <consortium name="The Broad Institute Genome Sequencing Center for Infectious Disease"/>
            <person name="Wu L."/>
            <person name="Ma J."/>
        </authorList>
    </citation>
    <scope>NUCLEOTIDE SEQUENCE [LARGE SCALE GENOMIC DNA]</scope>
    <source>
        <strain evidence="5">KCTC 12907</strain>
    </source>
</reference>
<keyword evidence="2" id="KW-0804">Transcription</keyword>
<feature type="domain" description="HTH deoR-type" evidence="3">
    <location>
        <begin position="2"/>
        <end position="57"/>
    </location>
</feature>
<evidence type="ECO:0000256" key="1">
    <source>
        <dbReference type="ARBA" id="ARBA00023015"/>
    </source>
</evidence>
<dbReference type="InterPro" id="IPR051534">
    <property type="entry name" value="CBASS_pafABC_assoc_protein"/>
</dbReference>
<organism evidence="4 5">
    <name type="scientific">Cohnella cellulosilytica</name>
    <dbReference type="NCBI Taxonomy" id="986710"/>
    <lineage>
        <taxon>Bacteria</taxon>
        <taxon>Bacillati</taxon>
        <taxon>Bacillota</taxon>
        <taxon>Bacilli</taxon>
        <taxon>Bacillales</taxon>
        <taxon>Paenibacillaceae</taxon>
        <taxon>Cohnella</taxon>
    </lineage>
</organism>
<evidence type="ECO:0000313" key="5">
    <source>
        <dbReference type="Proteomes" id="UP001596378"/>
    </source>
</evidence>
<evidence type="ECO:0000313" key="4">
    <source>
        <dbReference type="EMBL" id="MFC7147479.1"/>
    </source>
</evidence>
<evidence type="ECO:0000259" key="3">
    <source>
        <dbReference type="PROSITE" id="PS51000"/>
    </source>
</evidence>
<proteinExistence type="predicted"/>
<evidence type="ECO:0000256" key="2">
    <source>
        <dbReference type="ARBA" id="ARBA00023163"/>
    </source>
</evidence>
<dbReference type="PANTHER" id="PTHR34580:SF8">
    <property type="entry name" value="WYL DOMAIN-CONTAINING PROTEIN"/>
    <property type="match status" value="1"/>
</dbReference>
<dbReference type="PIRSF" id="PIRSF016838">
    <property type="entry name" value="PafC"/>
    <property type="match status" value="1"/>
</dbReference>
<protein>
    <submittedName>
        <fullName evidence="4">Helix-turn-helix transcriptional regulator</fullName>
    </submittedName>
</protein>
<dbReference type="Pfam" id="PF13280">
    <property type="entry name" value="WYL"/>
    <property type="match status" value="1"/>
</dbReference>
<dbReference type="InterPro" id="IPR013196">
    <property type="entry name" value="HTH_11"/>
</dbReference>
<sequence length="319" mass="36422">MKLDRLLSIVILLANRKIVQAKELSELFEVSVRTIYRDIDAINQAGIPVVSYQGAGGGIGLSEGYRLDRSVLTEAELADIVNALQSVSTIYPDRDRKLLLEKMKSVVPAAEAERFQFRTRQLVVDLSPWGGSGHLEEKVALLKKAAEEERSVEFAYCDAQGNESARDVEPYTLVLKRQSWYLYGYCRGRRQFRLFKLFRMKGLTIGERFDVRRPVELERLPWNEAWHASGKTTRLKLRFSRRARHLAEEWFGVEAVVAEAAGEDGEERYIVAAELPEDRWLYGFILSFGPDAEVLEPQSIREEIRRQAQGIIGHYAAKT</sequence>
<keyword evidence="1" id="KW-0805">Transcription regulation</keyword>
<dbReference type="PROSITE" id="PS51000">
    <property type="entry name" value="HTH_DEOR_2"/>
    <property type="match status" value="1"/>
</dbReference>
<gene>
    <name evidence="4" type="ORF">ACFQMJ_02930</name>
</gene>
<dbReference type="InterPro" id="IPR036388">
    <property type="entry name" value="WH-like_DNA-bd_sf"/>
</dbReference>
<name>A0ABW2F662_9BACL</name>
<accession>A0ABW2F662</accession>
<dbReference type="Pfam" id="PF08279">
    <property type="entry name" value="HTH_11"/>
    <property type="match status" value="1"/>
</dbReference>
<dbReference type="PANTHER" id="PTHR34580">
    <property type="match status" value="1"/>
</dbReference>
<dbReference type="Proteomes" id="UP001596378">
    <property type="component" value="Unassembled WGS sequence"/>
</dbReference>
<keyword evidence="5" id="KW-1185">Reference proteome</keyword>
<dbReference type="RefSeq" id="WP_378051198.1">
    <property type="nucleotide sequence ID" value="NZ_JBHMDN010000033.1"/>
</dbReference>
<dbReference type="EMBL" id="JBHTAI010000002">
    <property type="protein sequence ID" value="MFC7147479.1"/>
    <property type="molecule type" value="Genomic_DNA"/>
</dbReference>
<dbReference type="InterPro" id="IPR036390">
    <property type="entry name" value="WH_DNA-bd_sf"/>
</dbReference>
<dbReference type="InterPro" id="IPR028349">
    <property type="entry name" value="PafC-like"/>
</dbReference>
<dbReference type="InterPro" id="IPR026881">
    <property type="entry name" value="WYL_dom"/>
</dbReference>
<dbReference type="Gene3D" id="1.10.10.10">
    <property type="entry name" value="Winged helix-like DNA-binding domain superfamily/Winged helix DNA-binding domain"/>
    <property type="match status" value="1"/>
</dbReference>
<dbReference type="SUPFAM" id="SSF46785">
    <property type="entry name" value="Winged helix' DNA-binding domain"/>
    <property type="match status" value="1"/>
</dbReference>
<dbReference type="SMART" id="SM00420">
    <property type="entry name" value="HTH_DEOR"/>
    <property type="match status" value="1"/>
</dbReference>
<dbReference type="InterPro" id="IPR057727">
    <property type="entry name" value="WCX_dom"/>
</dbReference>
<dbReference type="InterPro" id="IPR001034">
    <property type="entry name" value="DeoR_HTH"/>
</dbReference>
<comment type="caution">
    <text evidence="4">The sequence shown here is derived from an EMBL/GenBank/DDBJ whole genome shotgun (WGS) entry which is preliminary data.</text>
</comment>
<dbReference type="PROSITE" id="PS52050">
    <property type="entry name" value="WYL"/>
    <property type="match status" value="1"/>
</dbReference>